<accession>A0AA40BJY0</accession>
<gene>
    <name evidence="1" type="ORF">B0T21DRAFT_189034</name>
</gene>
<dbReference type="EMBL" id="JAUKTV010000007">
    <property type="protein sequence ID" value="KAK0735599.1"/>
    <property type="molecule type" value="Genomic_DNA"/>
</dbReference>
<protein>
    <submittedName>
        <fullName evidence="1">Uncharacterized protein</fullName>
    </submittedName>
</protein>
<name>A0AA40BJY0_9PEZI</name>
<evidence type="ECO:0000313" key="2">
    <source>
        <dbReference type="Proteomes" id="UP001172159"/>
    </source>
</evidence>
<proteinExistence type="predicted"/>
<reference evidence="1" key="1">
    <citation type="submission" date="2023-06" db="EMBL/GenBank/DDBJ databases">
        <title>Genome-scale phylogeny and comparative genomics of the fungal order Sordariales.</title>
        <authorList>
            <consortium name="Lawrence Berkeley National Laboratory"/>
            <person name="Hensen N."/>
            <person name="Bonometti L."/>
            <person name="Westerberg I."/>
            <person name="Brannstrom I.O."/>
            <person name="Guillou S."/>
            <person name="Cros-Aarteil S."/>
            <person name="Calhoun S."/>
            <person name="Haridas S."/>
            <person name="Kuo A."/>
            <person name="Mondo S."/>
            <person name="Pangilinan J."/>
            <person name="Riley R."/>
            <person name="Labutti K."/>
            <person name="Andreopoulos B."/>
            <person name="Lipzen A."/>
            <person name="Chen C."/>
            <person name="Yanf M."/>
            <person name="Daum C."/>
            <person name="Ng V."/>
            <person name="Clum A."/>
            <person name="Steindorff A."/>
            <person name="Ohm R."/>
            <person name="Martin F."/>
            <person name="Silar P."/>
            <person name="Natvig D."/>
            <person name="Lalanne C."/>
            <person name="Gautier V."/>
            <person name="Ament-Velasquez S.L."/>
            <person name="Kruys A."/>
            <person name="Hutchinson M.I."/>
            <person name="Powell A.J."/>
            <person name="Barry K."/>
            <person name="Miller A.N."/>
            <person name="Grigoriev I.V."/>
            <person name="Debuchy R."/>
            <person name="Gladieux P."/>
            <person name="Thoren M.H."/>
            <person name="Johannesson H."/>
        </authorList>
    </citation>
    <scope>NUCLEOTIDE SEQUENCE</scope>
    <source>
        <strain evidence="1">CBS 540.89</strain>
    </source>
</reference>
<sequence>MRPSAMMPILLTEIQPIATAVTVKIYVYVPLPQDHQPHLPHICHSNPSGSWPQLEDKAKLPLAGFGFRGAGRHPGAGSLRVDHPSLPHTASGHLTHTHIKGYQRLGHQPYSAMWLKPDSATCLPSPAGVEAGSDPSPSLALTQKTTQKTVVTQRRVERRPMTTWGSSKWRTCLFPHPLVEWWAGVNPHVRHLLRLSNHSWQSLANVQLRLSTPTVAETGNRQWTRCPVCRTDGCWRRTRLNGAGISSWLGVSGHPVLLHT</sequence>
<evidence type="ECO:0000313" key="1">
    <source>
        <dbReference type="EMBL" id="KAK0735599.1"/>
    </source>
</evidence>
<dbReference type="Proteomes" id="UP001172159">
    <property type="component" value="Unassembled WGS sequence"/>
</dbReference>
<comment type="caution">
    <text evidence="1">The sequence shown here is derived from an EMBL/GenBank/DDBJ whole genome shotgun (WGS) entry which is preliminary data.</text>
</comment>
<keyword evidence="2" id="KW-1185">Reference proteome</keyword>
<organism evidence="1 2">
    <name type="scientific">Apiosordaria backusii</name>
    <dbReference type="NCBI Taxonomy" id="314023"/>
    <lineage>
        <taxon>Eukaryota</taxon>
        <taxon>Fungi</taxon>
        <taxon>Dikarya</taxon>
        <taxon>Ascomycota</taxon>
        <taxon>Pezizomycotina</taxon>
        <taxon>Sordariomycetes</taxon>
        <taxon>Sordariomycetidae</taxon>
        <taxon>Sordariales</taxon>
        <taxon>Lasiosphaeriaceae</taxon>
        <taxon>Apiosordaria</taxon>
    </lineage>
</organism>
<dbReference type="AlphaFoldDB" id="A0AA40BJY0"/>